<evidence type="ECO:0000256" key="1">
    <source>
        <dbReference type="SAM" id="MobiDB-lite"/>
    </source>
</evidence>
<sequence length="66" mass="7139">MNETETEAQIPELHELRYSELMLLSATSVNTAGGAGEGGRNEERHNGNPRAREPQSSVCTGIPQCL</sequence>
<proteinExistence type="predicted"/>
<dbReference type="InParanoid" id="A0A7J7CXP0"/>
<keyword evidence="3" id="KW-1185">Reference proteome</keyword>
<dbReference type="Proteomes" id="UP000593562">
    <property type="component" value="Unassembled WGS sequence"/>
</dbReference>
<dbReference type="AlphaFoldDB" id="A0A7J7CXP0"/>
<feature type="region of interest" description="Disordered" evidence="1">
    <location>
        <begin position="29"/>
        <end position="66"/>
    </location>
</feature>
<accession>A0A7J7CXP0</accession>
<reference evidence="2 3" key="1">
    <citation type="journal article" date="2020" name="Nat. Commun.">
        <title>Genome of Tripterygium wilfordii and identification of cytochrome P450 involved in triptolide biosynthesis.</title>
        <authorList>
            <person name="Tu L."/>
            <person name="Su P."/>
            <person name="Zhang Z."/>
            <person name="Gao L."/>
            <person name="Wang J."/>
            <person name="Hu T."/>
            <person name="Zhou J."/>
            <person name="Zhang Y."/>
            <person name="Zhao Y."/>
            <person name="Liu Y."/>
            <person name="Song Y."/>
            <person name="Tong Y."/>
            <person name="Lu Y."/>
            <person name="Yang J."/>
            <person name="Xu C."/>
            <person name="Jia M."/>
            <person name="Peters R.J."/>
            <person name="Huang L."/>
            <person name="Gao W."/>
        </authorList>
    </citation>
    <scope>NUCLEOTIDE SEQUENCE [LARGE SCALE GENOMIC DNA]</scope>
    <source>
        <strain evidence="3">cv. XIE 37</strain>
        <tissue evidence="2">Leaf</tissue>
    </source>
</reference>
<gene>
    <name evidence="2" type="ORF">HS088_TW12G00054</name>
</gene>
<organism evidence="2 3">
    <name type="scientific">Tripterygium wilfordii</name>
    <name type="common">Thunder God vine</name>
    <dbReference type="NCBI Taxonomy" id="458696"/>
    <lineage>
        <taxon>Eukaryota</taxon>
        <taxon>Viridiplantae</taxon>
        <taxon>Streptophyta</taxon>
        <taxon>Embryophyta</taxon>
        <taxon>Tracheophyta</taxon>
        <taxon>Spermatophyta</taxon>
        <taxon>Magnoliopsida</taxon>
        <taxon>eudicotyledons</taxon>
        <taxon>Gunneridae</taxon>
        <taxon>Pentapetalae</taxon>
        <taxon>rosids</taxon>
        <taxon>fabids</taxon>
        <taxon>Celastrales</taxon>
        <taxon>Celastraceae</taxon>
        <taxon>Tripterygium</taxon>
    </lineage>
</organism>
<evidence type="ECO:0000313" key="2">
    <source>
        <dbReference type="EMBL" id="KAF5738861.1"/>
    </source>
</evidence>
<dbReference type="EMBL" id="JAAARO010000012">
    <property type="protein sequence ID" value="KAF5738861.1"/>
    <property type="molecule type" value="Genomic_DNA"/>
</dbReference>
<comment type="caution">
    <text evidence="2">The sequence shown here is derived from an EMBL/GenBank/DDBJ whole genome shotgun (WGS) entry which is preliminary data.</text>
</comment>
<evidence type="ECO:0000313" key="3">
    <source>
        <dbReference type="Proteomes" id="UP000593562"/>
    </source>
</evidence>
<feature type="compositionally biased region" description="Basic and acidic residues" evidence="1">
    <location>
        <begin position="39"/>
        <end position="53"/>
    </location>
</feature>
<name>A0A7J7CXP0_TRIWF</name>
<protein>
    <submittedName>
        <fullName evidence="2">Uncharacterized protein</fullName>
    </submittedName>
</protein>